<dbReference type="KEGG" id="ots:OTBS_1744"/>
<name>A5CEZ8_ORITB</name>
<evidence type="ECO:0000313" key="2">
    <source>
        <dbReference type="Proteomes" id="UP000001565"/>
    </source>
</evidence>
<dbReference type="EMBL" id="AM494475">
    <property type="protein sequence ID" value="CAM80839.1"/>
    <property type="molecule type" value="Genomic_DNA"/>
</dbReference>
<dbReference type="HOGENOM" id="CLU_946075_0_0_5"/>
<accession>A5CEZ8</accession>
<proteinExistence type="predicted"/>
<dbReference type="AlphaFoldDB" id="A5CEZ8"/>
<dbReference type="Proteomes" id="UP000001565">
    <property type="component" value="Chromosome"/>
</dbReference>
<organism evidence="1 2">
    <name type="scientific">Orientia tsutsugamushi (strain Boryong)</name>
    <name type="common">Rickettsia tsutsugamushi</name>
    <dbReference type="NCBI Taxonomy" id="357244"/>
    <lineage>
        <taxon>Bacteria</taxon>
        <taxon>Pseudomonadati</taxon>
        <taxon>Pseudomonadota</taxon>
        <taxon>Alphaproteobacteria</taxon>
        <taxon>Rickettsiales</taxon>
        <taxon>Rickettsiaceae</taxon>
        <taxon>Rickettsieae</taxon>
        <taxon>Orientia</taxon>
    </lineage>
</organism>
<sequence>MTIITNNIPALQAAKTTMEYIVSCVKDFIASEQYKNITGYTYRCTVTTITDTAPSVSTENIAQLKCNATGGDFFTRLLNNSYDAIIYNIQRSIKVEGPFLENSSGVGDKCTSQSISTFKFNDTLLACNDPIKQRYCLNRCFIDHCINYLQKVMELFKEGLDDNIDSDKNASGVFEKAWKFAAEYAVYLVPAGGTLYMAYKLLKKLTCPTTIAVKHIKTDIIDVKDRKTETEILNEEDNLYESLVELNEAIADMQPIGSTTNEEDEEDEEDNLYESLVELNEAIADMQPIGSTTA</sequence>
<evidence type="ECO:0000313" key="1">
    <source>
        <dbReference type="EMBL" id="CAM80839.1"/>
    </source>
</evidence>
<gene>
    <name evidence="1" type="ordered locus">OTBS_1744</name>
</gene>
<protein>
    <submittedName>
        <fullName evidence="1">Uncharacterized protein</fullName>
    </submittedName>
</protein>
<reference evidence="1 2" key="1">
    <citation type="journal article" date="2007" name="Proc. Natl. Acad. Sci. U.S.A.">
        <title>The Orientia tsutsugamushi genome reveals massive proliferation of conjugative type IV secretion system and host-cell interaction genes.</title>
        <authorList>
            <person name="Cho N.-H."/>
            <person name="Kim H.-R."/>
            <person name="Lee J.-H."/>
            <person name="Kim S.-Y."/>
            <person name="Kim J."/>
            <person name="Cha S."/>
            <person name="Kim S.-Y."/>
            <person name="Darby A.C."/>
            <person name="Fuxelius H.-H."/>
            <person name="Yin J."/>
            <person name="Kim J.H."/>
            <person name="Kim J."/>
            <person name="Lee S.J."/>
            <person name="Koh Y.-S."/>
            <person name="Jang W.-J."/>
            <person name="Park K.-H."/>
            <person name="Andersson S.G.E."/>
            <person name="Choi M.-S."/>
            <person name="Kim I.-S."/>
        </authorList>
    </citation>
    <scope>NUCLEOTIDE SEQUENCE [LARGE SCALE GENOMIC DNA]</scope>
    <source>
        <strain evidence="1 2">Boryong</strain>
    </source>
</reference>